<evidence type="ECO:0000313" key="3">
    <source>
        <dbReference type="Proteomes" id="UP000772434"/>
    </source>
</evidence>
<keyword evidence="1" id="KW-1133">Transmembrane helix</keyword>
<sequence>MFGSLALSASGTIFNFSRQTSPDLSTIHFDQLRPRLSLFAIALFDALKPEQNNIITAALIFLLSSIIAISIWLLHRCKTQILTPLPHWTRAQDHDERRRVAESVEHSLLMSKRLLSIVYYGNPSNARWASVGVPLTLVLVIAFGKCLLFLGVQEHHWGYFRDIYWVVTSPIQSALRILRFVGDIRLGAV</sequence>
<keyword evidence="1" id="KW-0472">Membrane</keyword>
<keyword evidence="3" id="KW-1185">Reference proteome</keyword>
<proteinExistence type="predicted"/>
<accession>A0A9P5PT50</accession>
<evidence type="ECO:0000313" key="2">
    <source>
        <dbReference type="EMBL" id="KAF9068707.1"/>
    </source>
</evidence>
<organism evidence="2 3">
    <name type="scientific">Rhodocollybia butyracea</name>
    <dbReference type="NCBI Taxonomy" id="206335"/>
    <lineage>
        <taxon>Eukaryota</taxon>
        <taxon>Fungi</taxon>
        <taxon>Dikarya</taxon>
        <taxon>Basidiomycota</taxon>
        <taxon>Agaricomycotina</taxon>
        <taxon>Agaricomycetes</taxon>
        <taxon>Agaricomycetidae</taxon>
        <taxon>Agaricales</taxon>
        <taxon>Marasmiineae</taxon>
        <taxon>Omphalotaceae</taxon>
        <taxon>Rhodocollybia</taxon>
    </lineage>
</organism>
<dbReference type="Proteomes" id="UP000772434">
    <property type="component" value="Unassembled WGS sequence"/>
</dbReference>
<reference evidence="2" key="1">
    <citation type="submission" date="2020-11" db="EMBL/GenBank/DDBJ databases">
        <authorList>
            <consortium name="DOE Joint Genome Institute"/>
            <person name="Ahrendt S."/>
            <person name="Riley R."/>
            <person name="Andreopoulos W."/>
            <person name="Labutti K."/>
            <person name="Pangilinan J."/>
            <person name="Ruiz-Duenas F.J."/>
            <person name="Barrasa J.M."/>
            <person name="Sanchez-Garcia M."/>
            <person name="Camarero S."/>
            <person name="Miyauchi S."/>
            <person name="Serrano A."/>
            <person name="Linde D."/>
            <person name="Babiker R."/>
            <person name="Drula E."/>
            <person name="Ayuso-Fernandez I."/>
            <person name="Pacheco R."/>
            <person name="Padilla G."/>
            <person name="Ferreira P."/>
            <person name="Barriuso J."/>
            <person name="Kellner H."/>
            <person name="Castanera R."/>
            <person name="Alfaro M."/>
            <person name="Ramirez L."/>
            <person name="Pisabarro A.G."/>
            <person name="Kuo A."/>
            <person name="Tritt A."/>
            <person name="Lipzen A."/>
            <person name="He G."/>
            <person name="Yan M."/>
            <person name="Ng V."/>
            <person name="Cullen D."/>
            <person name="Martin F."/>
            <person name="Rosso M.-N."/>
            <person name="Henrissat B."/>
            <person name="Hibbett D."/>
            <person name="Martinez A.T."/>
            <person name="Grigoriev I.V."/>
        </authorList>
    </citation>
    <scope>NUCLEOTIDE SEQUENCE</scope>
    <source>
        <strain evidence="2">AH 40177</strain>
    </source>
</reference>
<protein>
    <submittedName>
        <fullName evidence="2">Uncharacterized protein</fullName>
    </submittedName>
</protein>
<comment type="caution">
    <text evidence="2">The sequence shown here is derived from an EMBL/GenBank/DDBJ whole genome shotgun (WGS) entry which is preliminary data.</text>
</comment>
<keyword evidence="1" id="KW-0812">Transmembrane</keyword>
<feature type="transmembrane region" description="Helical" evidence="1">
    <location>
        <begin position="54"/>
        <end position="74"/>
    </location>
</feature>
<name>A0A9P5PT50_9AGAR</name>
<evidence type="ECO:0000256" key="1">
    <source>
        <dbReference type="SAM" id="Phobius"/>
    </source>
</evidence>
<dbReference type="AlphaFoldDB" id="A0A9P5PT50"/>
<gene>
    <name evidence="2" type="ORF">BDP27DRAFT_1363935</name>
</gene>
<feature type="transmembrane region" description="Helical" evidence="1">
    <location>
        <begin position="128"/>
        <end position="151"/>
    </location>
</feature>
<dbReference type="OrthoDB" id="3124452at2759"/>
<dbReference type="EMBL" id="JADNRY010000058">
    <property type="protein sequence ID" value="KAF9068707.1"/>
    <property type="molecule type" value="Genomic_DNA"/>
</dbReference>